<dbReference type="CDD" id="cd00590">
    <property type="entry name" value="RRM_SF"/>
    <property type="match status" value="1"/>
</dbReference>
<dbReference type="InterPro" id="IPR010736">
    <property type="entry name" value="SHIPPO-rpt"/>
</dbReference>
<feature type="compositionally biased region" description="Acidic residues" evidence="3">
    <location>
        <begin position="325"/>
        <end position="334"/>
    </location>
</feature>
<dbReference type="SMART" id="SM00360">
    <property type="entry name" value="RRM"/>
    <property type="match status" value="1"/>
</dbReference>
<feature type="region of interest" description="Disordered" evidence="3">
    <location>
        <begin position="353"/>
        <end position="374"/>
    </location>
</feature>
<evidence type="ECO:0000259" key="4">
    <source>
        <dbReference type="PROSITE" id="PS50102"/>
    </source>
</evidence>
<evidence type="ECO:0000256" key="1">
    <source>
        <dbReference type="PROSITE-ProRule" id="PRU00023"/>
    </source>
</evidence>
<evidence type="ECO:0000256" key="3">
    <source>
        <dbReference type="SAM" id="MobiDB-lite"/>
    </source>
</evidence>
<dbReference type="Gene3D" id="3.30.70.330">
    <property type="match status" value="1"/>
</dbReference>
<organism evidence="5">
    <name type="scientific">Hemiselmis andersenii</name>
    <name type="common">Cryptophyte alga</name>
    <dbReference type="NCBI Taxonomy" id="464988"/>
    <lineage>
        <taxon>Eukaryota</taxon>
        <taxon>Cryptophyceae</taxon>
        <taxon>Cryptomonadales</taxon>
        <taxon>Hemiselmidaceae</taxon>
        <taxon>Hemiselmis</taxon>
    </lineage>
</organism>
<feature type="region of interest" description="Disordered" evidence="3">
    <location>
        <begin position="552"/>
        <end position="573"/>
    </location>
</feature>
<reference evidence="5" key="1">
    <citation type="submission" date="2021-01" db="EMBL/GenBank/DDBJ databases">
        <authorList>
            <person name="Corre E."/>
            <person name="Pelletier E."/>
            <person name="Niang G."/>
            <person name="Scheremetjew M."/>
            <person name="Finn R."/>
            <person name="Kale V."/>
            <person name="Holt S."/>
            <person name="Cochrane G."/>
            <person name="Meng A."/>
            <person name="Brown T."/>
            <person name="Cohen L."/>
        </authorList>
    </citation>
    <scope>NUCLEOTIDE SEQUENCE</scope>
    <source>
        <strain evidence="5">CCMP644</strain>
    </source>
</reference>
<dbReference type="InterPro" id="IPR000504">
    <property type="entry name" value="RRM_dom"/>
</dbReference>
<dbReference type="SUPFAM" id="SSF48403">
    <property type="entry name" value="Ankyrin repeat"/>
    <property type="match status" value="1"/>
</dbReference>
<dbReference type="InterPro" id="IPR002110">
    <property type="entry name" value="Ankyrin_rpt"/>
</dbReference>
<proteinExistence type="predicted"/>
<dbReference type="Pfam" id="PF00023">
    <property type="entry name" value="Ank"/>
    <property type="match status" value="1"/>
</dbReference>
<sequence length="808" mass="87145">MVRGLETMDNPFFEGGVVSASHKVQRECIKAEEKVVEMSEYDALGVRAEWVLDPERSMWGVAGQSDRIDQGGHRGVGPYEVNFGEGWTDVHLSNLSWGAAGSDVEAAMLSIGPVESVRVARFIDPEWSSGPVRGLKKCVAYVSFSDAEDAKRCVMTMNGRSVMVSKGYVMVEGEDMVRRQEAAKEEVDLRFPVAGMPDHLAAVQLFWAVRDGNVGAASRALDAGVQVNVHIEPMEFPEGSHGAQDGGRPWPKLSYEGALGDSPLHLASRYKDLEMVKMLLERGGDPTQMNEEGLVPAECLGEMGGRRKGAQMGRGSFRRGSVHEVDDEDDEDEEEHARLMDYEADEDELYDLLETQGGGGGDGESAAGDGDEDGQVSLVSKRLIVVPTMSAVLGGDGQVTLTGVPTVSLRQPPAAPPPAVWAGGAWKRMGRCFRGHERKGLRFHGAGAGGRKTTGYGMPGPGYYGPQVLDAWDRMRDATSAADAYGGRHPRGYSWGAVKTGTGSFSYQAVRYGKGTATKGATLGTGKGMQLGTQPQLSRFGAAHFAPVFAHEKGPEEEAKRKTPAAGAFSRTHGTGHYDLVDKNCAAGPQTYTPAPEAPAPTTVFATGERRLQSTYSDIPCQEGMFLGQTLEEKNFPGPAEYTLPPERGVREGMQGATFARDEYTERYYNTQLVTESGPGPASYNVEFVGDKVDPGWTFGSSPQRQELWNTGPGGPDHPGPGDYKLTPCYVTMDDAPAYSFQRAEYPEREHLVAIGRGEGMVGPGSYNITTGYRHGGPAWTIGWERRLAGEVAKEDMFVRVPAESDGV</sequence>
<dbReference type="SUPFAM" id="SSF54928">
    <property type="entry name" value="RNA-binding domain, RBD"/>
    <property type="match status" value="1"/>
</dbReference>
<dbReference type="InterPro" id="IPR012677">
    <property type="entry name" value="Nucleotide-bd_a/b_plait_sf"/>
</dbReference>
<dbReference type="Gene3D" id="1.25.40.20">
    <property type="entry name" value="Ankyrin repeat-containing domain"/>
    <property type="match status" value="1"/>
</dbReference>
<accession>A0A7S1EK73</accession>
<name>A0A7S1EK73_HEMAN</name>
<dbReference type="Pfam" id="PF07004">
    <property type="entry name" value="SHIPPO-rpt"/>
    <property type="match status" value="3"/>
</dbReference>
<dbReference type="PROSITE" id="PS50088">
    <property type="entry name" value="ANK_REPEAT"/>
    <property type="match status" value="1"/>
</dbReference>
<dbReference type="EMBL" id="HBFX01045953">
    <property type="protein sequence ID" value="CAD8976603.1"/>
    <property type="molecule type" value="Transcribed_RNA"/>
</dbReference>
<dbReference type="GO" id="GO:0003723">
    <property type="term" value="F:RNA binding"/>
    <property type="evidence" value="ECO:0007669"/>
    <property type="project" value="UniProtKB-UniRule"/>
</dbReference>
<dbReference type="InterPro" id="IPR036770">
    <property type="entry name" value="Ankyrin_rpt-contain_sf"/>
</dbReference>
<gene>
    <name evidence="5" type="ORF">HAND00432_LOCUS27610</name>
</gene>
<evidence type="ECO:0000256" key="2">
    <source>
        <dbReference type="PROSITE-ProRule" id="PRU00176"/>
    </source>
</evidence>
<dbReference type="PROSITE" id="PS50102">
    <property type="entry name" value="RRM"/>
    <property type="match status" value="1"/>
</dbReference>
<feature type="repeat" description="ANK" evidence="1">
    <location>
        <begin position="259"/>
        <end position="291"/>
    </location>
</feature>
<feature type="compositionally biased region" description="Basic and acidic residues" evidence="3">
    <location>
        <begin position="552"/>
        <end position="561"/>
    </location>
</feature>
<dbReference type="AlphaFoldDB" id="A0A7S1EK73"/>
<dbReference type="PROSITE" id="PS50297">
    <property type="entry name" value="ANK_REP_REGION"/>
    <property type="match status" value="1"/>
</dbReference>
<keyword evidence="2" id="KW-0694">RNA-binding</keyword>
<dbReference type="InterPro" id="IPR035979">
    <property type="entry name" value="RBD_domain_sf"/>
</dbReference>
<dbReference type="SMART" id="SM00248">
    <property type="entry name" value="ANK"/>
    <property type="match status" value="1"/>
</dbReference>
<feature type="region of interest" description="Disordered" evidence="3">
    <location>
        <begin position="305"/>
        <end position="335"/>
    </location>
</feature>
<protein>
    <recommendedName>
        <fullName evidence="4">RRM domain-containing protein</fullName>
    </recommendedName>
</protein>
<evidence type="ECO:0000313" key="5">
    <source>
        <dbReference type="EMBL" id="CAD8976603.1"/>
    </source>
</evidence>
<keyword evidence="1" id="KW-0040">ANK repeat</keyword>
<feature type="domain" description="RRM" evidence="4">
    <location>
        <begin position="88"/>
        <end position="176"/>
    </location>
</feature>